<dbReference type="Proteomes" id="UP000320359">
    <property type="component" value="Unassembled WGS sequence"/>
</dbReference>
<comment type="caution">
    <text evidence="1">The sequence shown here is derived from an EMBL/GenBank/DDBJ whole genome shotgun (WGS) entry which is preliminary data.</text>
</comment>
<dbReference type="AlphaFoldDB" id="A0A552X5D2"/>
<protein>
    <submittedName>
        <fullName evidence="1">Uncharacterized protein</fullName>
    </submittedName>
</protein>
<dbReference type="EMBL" id="VJWL01000001">
    <property type="protein sequence ID" value="TRW50208.1"/>
    <property type="molecule type" value="Genomic_DNA"/>
</dbReference>
<name>A0A552X5D2_9GAMM</name>
<gene>
    <name evidence="1" type="ORF">FM042_05065</name>
</gene>
<proteinExistence type="predicted"/>
<keyword evidence="2" id="KW-1185">Reference proteome</keyword>
<evidence type="ECO:0000313" key="2">
    <source>
        <dbReference type="Proteomes" id="UP000320359"/>
    </source>
</evidence>
<accession>A0A552X5D2</accession>
<evidence type="ECO:0000313" key="1">
    <source>
        <dbReference type="EMBL" id="TRW50208.1"/>
    </source>
</evidence>
<reference evidence="1 2" key="1">
    <citation type="submission" date="2019-07" db="EMBL/GenBank/DDBJ databases">
        <authorList>
            <person name="Yang M."/>
            <person name="Zhao D."/>
            <person name="Xiang H."/>
        </authorList>
    </citation>
    <scope>NUCLEOTIDE SEQUENCE [LARGE SCALE GENOMIC DNA]</scope>
    <source>
        <strain evidence="1 2">IM1326</strain>
    </source>
</reference>
<dbReference type="RefSeq" id="WP_143234950.1">
    <property type="nucleotide sequence ID" value="NZ_VJWL01000001.1"/>
</dbReference>
<organism evidence="1 2">
    <name type="scientific">Aliidiomarina halalkaliphila</name>
    <dbReference type="NCBI Taxonomy" id="2593535"/>
    <lineage>
        <taxon>Bacteria</taxon>
        <taxon>Pseudomonadati</taxon>
        <taxon>Pseudomonadota</taxon>
        <taxon>Gammaproteobacteria</taxon>
        <taxon>Alteromonadales</taxon>
        <taxon>Idiomarinaceae</taxon>
        <taxon>Aliidiomarina</taxon>
    </lineage>
</organism>
<sequence>MTTQASDLREYQLSFWGSQQKLNEITLPRTASVFRVIETAALALKANPEAQYAEITGVNGNTVQVQDAEDWFTVMGKAFSLK</sequence>